<evidence type="ECO:0000256" key="1">
    <source>
        <dbReference type="ARBA" id="ARBA00005382"/>
    </source>
</evidence>
<feature type="domain" description="Glycosyl hydrolase family 30 TIM-barrel" evidence="5">
    <location>
        <begin position="90"/>
        <end position="417"/>
    </location>
</feature>
<dbReference type="InterPro" id="IPR001139">
    <property type="entry name" value="Glyco_hydro_30"/>
</dbReference>
<dbReference type="InterPro" id="IPR033453">
    <property type="entry name" value="Glyco_hydro_30_TIM-barrel"/>
</dbReference>
<name>A0ABR6VU84_9BACT</name>
<dbReference type="SUPFAM" id="SSF51445">
    <property type="entry name" value="(Trans)glycosidases"/>
    <property type="match status" value="1"/>
</dbReference>
<dbReference type="RefSeq" id="WP_186638927.1">
    <property type="nucleotide sequence ID" value="NZ_JACOAF010000031.1"/>
</dbReference>
<comment type="similarity">
    <text evidence="1 4">Belongs to the glycosyl hydrolase 30 family.</text>
</comment>
<dbReference type="InterPro" id="IPR017853">
    <property type="entry name" value="GH"/>
</dbReference>
<reference evidence="7 8" key="1">
    <citation type="journal article" date="2019" name="Int. J. Syst. Evol. Microbiol.">
        <title>Rufibacter sediminis sp. nov., isolated from freshwater lake sediment.</title>
        <authorList>
            <person name="Qu J.H."/>
            <person name="Zhang L.J."/>
            <person name="Fu Y.H."/>
            <person name="Li H.F."/>
        </authorList>
    </citation>
    <scope>NUCLEOTIDE SEQUENCE [LARGE SCALE GENOMIC DNA]</scope>
    <source>
        <strain evidence="7 8">H-1</strain>
    </source>
</reference>
<dbReference type="Gene3D" id="3.20.20.80">
    <property type="entry name" value="Glycosidases"/>
    <property type="match status" value="1"/>
</dbReference>
<dbReference type="InterPro" id="IPR033452">
    <property type="entry name" value="GH30_C"/>
</dbReference>
<proteinExistence type="inferred from homology"/>
<dbReference type="PROSITE" id="PS51257">
    <property type="entry name" value="PROKAR_LIPOPROTEIN"/>
    <property type="match status" value="1"/>
</dbReference>
<gene>
    <name evidence="7" type="ORF">H7U12_13820</name>
</gene>
<evidence type="ECO:0000256" key="2">
    <source>
        <dbReference type="ARBA" id="ARBA00022729"/>
    </source>
</evidence>
<evidence type="ECO:0000256" key="4">
    <source>
        <dbReference type="RuleBase" id="RU361188"/>
    </source>
</evidence>
<organism evidence="7 8">
    <name type="scientific">Rufibacter sediminis</name>
    <dbReference type="NCBI Taxonomy" id="2762756"/>
    <lineage>
        <taxon>Bacteria</taxon>
        <taxon>Pseudomonadati</taxon>
        <taxon>Bacteroidota</taxon>
        <taxon>Cytophagia</taxon>
        <taxon>Cytophagales</taxon>
        <taxon>Hymenobacteraceae</taxon>
        <taxon>Rufibacter</taxon>
    </lineage>
</organism>
<keyword evidence="2" id="KW-0732">Signal</keyword>
<dbReference type="Proteomes" id="UP000659698">
    <property type="component" value="Unassembled WGS sequence"/>
</dbReference>
<evidence type="ECO:0000259" key="5">
    <source>
        <dbReference type="Pfam" id="PF02055"/>
    </source>
</evidence>
<dbReference type="PANTHER" id="PTHR11069:SF23">
    <property type="entry name" value="LYSOSOMAL ACID GLUCOSYLCERAMIDASE"/>
    <property type="match status" value="1"/>
</dbReference>
<keyword evidence="8" id="KW-1185">Reference proteome</keyword>
<keyword evidence="3 4" id="KW-0378">Hydrolase</keyword>
<dbReference type="InterPro" id="IPR013780">
    <property type="entry name" value="Glyco_hydro_b"/>
</dbReference>
<dbReference type="PANTHER" id="PTHR11069">
    <property type="entry name" value="GLUCOSYLCERAMIDASE"/>
    <property type="match status" value="1"/>
</dbReference>
<protein>
    <submittedName>
        <fullName evidence="7">Glucosylceramidase</fullName>
    </submittedName>
</protein>
<dbReference type="EMBL" id="JACOAF010000031">
    <property type="protein sequence ID" value="MBC3540766.1"/>
    <property type="molecule type" value="Genomic_DNA"/>
</dbReference>
<evidence type="ECO:0000313" key="8">
    <source>
        <dbReference type="Proteomes" id="UP000659698"/>
    </source>
</evidence>
<dbReference type="Pfam" id="PF17189">
    <property type="entry name" value="Glyco_hydro_30C"/>
    <property type="match status" value="1"/>
</dbReference>
<dbReference type="Gene3D" id="2.60.40.1180">
    <property type="entry name" value="Golgi alpha-mannosidase II"/>
    <property type="match status" value="1"/>
</dbReference>
<comment type="caution">
    <text evidence="7">The sequence shown here is derived from an EMBL/GenBank/DDBJ whole genome shotgun (WGS) entry which is preliminary data.</text>
</comment>
<evidence type="ECO:0000259" key="6">
    <source>
        <dbReference type="Pfam" id="PF17189"/>
    </source>
</evidence>
<dbReference type="Pfam" id="PF02055">
    <property type="entry name" value="Glyco_hydro_30"/>
    <property type="match status" value="1"/>
</dbReference>
<sequence>MRVPFSNKVAKFLSLAILGGWLSGCGEKSDPAPAPPPPPVVSGPSQVAFWLTNPDRSVQFKKQGVALNFKTETNNNLTIDLDTTQTYQTVDGFGYTLTTGSAYVLNQMASTSRADLLKELFADDSEENTIGVSYLRLNVGASDLSPTVYSYQDVMGTAFSLAPDQAYYIPVLKEILAINPAIKLLASPWSAPAWMKTNNSPKGGSLRAEYYDDYAEYLVNYIQDMKAAGITIDAITIQNEPLHDGNNPSMYMSAQDQADFVKNNIGPALRAANLATKIILYDHNLDHVDYPISIMNDPAAKQYVDGSAFHLYAGNIAAMTTVHNAHPDKNVYFTEQWVGANDGDFASNLKWHMTNVIIGSMRNWSRNALEWNLTADANNRPYTDGGCNTCLPAVTVNGNNVTRNVAYYTIAHASKFVRPGSVRVKTTLLNAQNTEVFNTLQHVAFKNSEGKKVLLVQNETGADQTFNIRYRGQIVSSTLRGGAVGTYVW</sequence>
<evidence type="ECO:0000313" key="7">
    <source>
        <dbReference type="EMBL" id="MBC3540766.1"/>
    </source>
</evidence>
<feature type="domain" description="Glycosyl hydrolase family 30 beta sandwich" evidence="6">
    <location>
        <begin position="420"/>
        <end position="487"/>
    </location>
</feature>
<evidence type="ECO:0000256" key="3">
    <source>
        <dbReference type="ARBA" id="ARBA00022801"/>
    </source>
</evidence>
<accession>A0ABR6VU84</accession>
<keyword evidence="4" id="KW-0326">Glycosidase</keyword>